<dbReference type="EMBL" id="JBELQE010000121">
    <property type="protein sequence ID" value="MER2252823.1"/>
    <property type="molecule type" value="Genomic_DNA"/>
</dbReference>
<dbReference type="Proteomes" id="UP001480955">
    <property type="component" value="Unassembled WGS sequence"/>
</dbReference>
<reference evidence="3 4" key="1">
    <citation type="submission" date="2024-06" db="EMBL/GenBank/DDBJ databases">
        <authorList>
            <person name="Campbell A.G."/>
        </authorList>
    </citation>
    <scope>NUCLEOTIDE SEQUENCE [LARGE SCALE GENOMIC DNA]</scope>
    <source>
        <strain evidence="3 4">EM12</strain>
    </source>
</reference>
<protein>
    <submittedName>
        <fullName evidence="3">Uncharacterized protein</fullName>
    </submittedName>
</protein>
<evidence type="ECO:0000313" key="3">
    <source>
        <dbReference type="EMBL" id="MER2252823.1"/>
    </source>
</evidence>
<feature type="region of interest" description="Disordered" evidence="1">
    <location>
        <begin position="53"/>
        <end position="90"/>
    </location>
</feature>
<keyword evidence="4" id="KW-1185">Reference proteome</keyword>
<feature type="signal peptide" evidence="2">
    <location>
        <begin position="1"/>
        <end position="27"/>
    </location>
</feature>
<evidence type="ECO:0000256" key="2">
    <source>
        <dbReference type="SAM" id="SignalP"/>
    </source>
</evidence>
<sequence length="90" mass="8988">MTTRLSRSAALAAPFVALGLTVGGAVAQPAAPSPTVSLGYTASPFGGQSYAAPQPPHAVMGAPGGIEWNASETTGSVTERPEQAPRAGRR</sequence>
<dbReference type="RefSeq" id="WP_350397039.1">
    <property type="nucleotide sequence ID" value="NZ_JBELQE010000121.1"/>
</dbReference>
<organism evidence="3 4">
    <name type="scientific">Methylorubrum podarium</name>
    <dbReference type="NCBI Taxonomy" id="200476"/>
    <lineage>
        <taxon>Bacteria</taxon>
        <taxon>Pseudomonadati</taxon>
        <taxon>Pseudomonadota</taxon>
        <taxon>Alphaproteobacteria</taxon>
        <taxon>Hyphomicrobiales</taxon>
        <taxon>Methylobacteriaceae</taxon>
        <taxon>Methylorubrum</taxon>
    </lineage>
</organism>
<name>A0ABV1QTT9_9HYPH</name>
<evidence type="ECO:0000313" key="4">
    <source>
        <dbReference type="Proteomes" id="UP001480955"/>
    </source>
</evidence>
<gene>
    <name evidence="3" type="ORF">ABS772_23160</name>
</gene>
<keyword evidence="2" id="KW-0732">Signal</keyword>
<feature type="chain" id="PRO_5045414207" evidence="2">
    <location>
        <begin position="28"/>
        <end position="90"/>
    </location>
</feature>
<proteinExistence type="predicted"/>
<accession>A0ABV1QTT9</accession>
<comment type="caution">
    <text evidence="3">The sequence shown here is derived from an EMBL/GenBank/DDBJ whole genome shotgun (WGS) entry which is preliminary data.</text>
</comment>
<evidence type="ECO:0000256" key="1">
    <source>
        <dbReference type="SAM" id="MobiDB-lite"/>
    </source>
</evidence>